<dbReference type="InterPro" id="IPR002686">
    <property type="entry name" value="Transposase_17"/>
</dbReference>
<dbReference type="GO" id="GO:0003677">
    <property type="term" value="F:DNA binding"/>
    <property type="evidence" value="ECO:0007669"/>
    <property type="project" value="InterPro"/>
</dbReference>
<dbReference type="GO" id="GO:0004803">
    <property type="term" value="F:transposase activity"/>
    <property type="evidence" value="ECO:0007669"/>
    <property type="project" value="InterPro"/>
</dbReference>
<name>A0A1F7Y3B4_9BACT</name>
<gene>
    <name evidence="2" type="ORF">A2771_03155</name>
</gene>
<dbReference type="Pfam" id="PF01797">
    <property type="entry name" value="Y1_Tnp"/>
    <property type="match status" value="1"/>
</dbReference>
<evidence type="ECO:0000313" key="3">
    <source>
        <dbReference type="Proteomes" id="UP000176741"/>
    </source>
</evidence>
<dbReference type="SMART" id="SM01321">
    <property type="entry name" value="Y1_Tnp"/>
    <property type="match status" value="1"/>
</dbReference>
<dbReference type="PANTHER" id="PTHR34322">
    <property type="entry name" value="TRANSPOSASE, Y1_TNP DOMAIN-CONTAINING"/>
    <property type="match status" value="1"/>
</dbReference>
<dbReference type="SUPFAM" id="SSF143422">
    <property type="entry name" value="Transposase IS200-like"/>
    <property type="match status" value="1"/>
</dbReference>
<sequence>MSQYRKTIFANDEIYHVYNRGIDKRPTFTSRREYKRAVLTLDYYRYEKPPLRLSKALTINLEERKPFFENLRNKSEKIVEIVAYCLMPNHFHLLLKQKLDNGISTFVSNFTNSYTRFFNTRNKKREGPLFQGVFKAVHIEDNEQLLHIQRYIHINPVVSFIVSAKYLDNYEWSSLQEYVGLDEKIICDKEIILDQFSSIKNYKKFLFDQINYARKLKEIEHLLIE</sequence>
<reference evidence="2 3" key="1">
    <citation type="journal article" date="2016" name="Nat. Commun.">
        <title>Thousands of microbial genomes shed light on interconnected biogeochemical processes in an aquifer system.</title>
        <authorList>
            <person name="Anantharaman K."/>
            <person name="Brown C.T."/>
            <person name="Hug L.A."/>
            <person name="Sharon I."/>
            <person name="Castelle C.J."/>
            <person name="Probst A.J."/>
            <person name="Thomas B.C."/>
            <person name="Singh A."/>
            <person name="Wilkins M.J."/>
            <person name="Karaoz U."/>
            <person name="Brodie E.L."/>
            <person name="Williams K.H."/>
            <person name="Hubbard S.S."/>
            <person name="Banfield J.F."/>
        </authorList>
    </citation>
    <scope>NUCLEOTIDE SEQUENCE [LARGE SCALE GENOMIC DNA]</scope>
</reference>
<protein>
    <recommendedName>
        <fullName evidence="1">Transposase IS200-like domain-containing protein</fullName>
    </recommendedName>
</protein>
<dbReference type="PANTHER" id="PTHR34322:SF2">
    <property type="entry name" value="TRANSPOSASE IS200-LIKE DOMAIN-CONTAINING PROTEIN"/>
    <property type="match status" value="1"/>
</dbReference>
<dbReference type="InterPro" id="IPR036515">
    <property type="entry name" value="Transposase_17_sf"/>
</dbReference>
<proteinExistence type="predicted"/>
<evidence type="ECO:0000313" key="2">
    <source>
        <dbReference type="EMBL" id="OGM21670.1"/>
    </source>
</evidence>
<comment type="caution">
    <text evidence="2">The sequence shown here is derived from an EMBL/GenBank/DDBJ whole genome shotgun (WGS) entry which is preliminary data.</text>
</comment>
<dbReference type="EMBL" id="MGGD01000003">
    <property type="protein sequence ID" value="OGM21670.1"/>
    <property type="molecule type" value="Genomic_DNA"/>
</dbReference>
<accession>A0A1F7Y3B4</accession>
<dbReference type="Gene3D" id="3.30.70.1290">
    <property type="entry name" value="Transposase IS200-like"/>
    <property type="match status" value="1"/>
</dbReference>
<dbReference type="AlphaFoldDB" id="A0A1F7Y3B4"/>
<dbReference type="Proteomes" id="UP000176741">
    <property type="component" value="Unassembled WGS sequence"/>
</dbReference>
<dbReference type="GO" id="GO:0006313">
    <property type="term" value="P:DNA transposition"/>
    <property type="evidence" value="ECO:0007669"/>
    <property type="project" value="InterPro"/>
</dbReference>
<organism evidence="2 3">
    <name type="scientific">Candidatus Woesebacteria bacterium RIFCSPHIGHO2_01_FULL_38_26b</name>
    <dbReference type="NCBI Taxonomy" id="1802491"/>
    <lineage>
        <taxon>Bacteria</taxon>
        <taxon>Candidatus Woeseibacteriota</taxon>
    </lineage>
</organism>
<evidence type="ECO:0000259" key="1">
    <source>
        <dbReference type="SMART" id="SM01321"/>
    </source>
</evidence>
<feature type="domain" description="Transposase IS200-like" evidence="1">
    <location>
        <begin position="10"/>
        <end position="155"/>
    </location>
</feature>